<sequence length="171" mass="18866">MSHRILLATDGSETSWHALHEAIRFAMPDDVVRVVNVIDDPFTHYQAAFAAYIDLEAIREGLIAEGQLTLADSYRKLHDEGLQADTRSIDLRTWGGTVADAILREAQRWQADLLILGTHGRRGFRRLMIGSVAEQVLRRAHRPVMLVTGADGATPRAAGLPTVTEEGGHHV</sequence>
<dbReference type="Proteomes" id="UP000361468">
    <property type="component" value="Unassembled WGS sequence"/>
</dbReference>
<dbReference type="InterPro" id="IPR014729">
    <property type="entry name" value="Rossmann-like_a/b/a_fold"/>
</dbReference>
<dbReference type="KEGG" id="ppno:DA70_04070"/>
<dbReference type="KEGG" id="prb:X636_23035"/>
<protein>
    <submittedName>
        <fullName evidence="4">Stress response protein NhaX</fullName>
    </submittedName>
    <submittedName>
        <fullName evidence="3">Universal stress protein SAV1710</fullName>
    </submittedName>
</protein>
<organism evidence="3 5">
    <name type="scientific">Pandoraea pnomenusa</name>
    <dbReference type="NCBI Taxonomy" id="93220"/>
    <lineage>
        <taxon>Bacteria</taxon>
        <taxon>Pseudomonadati</taxon>
        <taxon>Pseudomonadota</taxon>
        <taxon>Betaproteobacteria</taxon>
        <taxon>Burkholderiales</taxon>
        <taxon>Burkholderiaceae</taxon>
        <taxon>Pandoraea</taxon>
    </lineage>
</organism>
<dbReference type="PRINTS" id="PR01438">
    <property type="entry name" value="UNVRSLSTRESS"/>
</dbReference>
<dbReference type="STRING" id="93220.A6P55_23280"/>
<evidence type="ECO:0000313" key="3">
    <source>
        <dbReference type="EMBL" id="SUA74695.1"/>
    </source>
</evidence>
<comment type="similarity">
    <text evidence="1">Belongs to the universal stress protein A family.</text>
</comment>
<dbReference type="KEGG" id="ppnm:LV28_02240"/>
<dbReference type="AlphaFoldDB" id="A0A378YBR8"/>
<dbReference type="Proteomes" id="UP000254573">
    <property type="component" value="Unassembled WGS sequence"/>
</dbReference>
<evidence type="ECO:0000313" key="5">
    <source>
        <dbReference type="Proteomes" id="UP000254573"/>
    </source>
</evidence>
<dbReference type="EMBL" id="UGSG01000001">
    <property type="protein sequence ID" value="SUA74695.1"/>
    <property type="molecule type" value="Genomic_DNA"/>
</dbReference>
<evidence type="ECO:0000313" key="6">
    <source>
        <dbReference type="Proteomes" id="UP000361468"/>
    </source>
</evidence>
<evidence type="ECO:0000256" key="1">
    <source>
        <dbReference type="ARBA" id="ARBA00008791"/>
    </source>
</evidence>
<accession>A0A378YBR8</accession>
<evidence type="ECO:0000259" key="2">
    <source>
        <dbReference type="Pfam" id="PF00582"/>
    </source>
</evidence>
<dbReference type="PANTHER" id="PTHR46268:SF6">
    <property type="entry name" value="UNIVERSAL STRESS PROTEIN UP12"/>
    <property type="match status" value="1"/>
</dbReference>
<name>A0A378YBR8_9BURK</name>
<gene>
    <name evidence="4" type="primary">nhaX_2</name>
    <name evidence="3" type="ORF">NCTC13160_00446</name>
    <name evidence="4" type="ORF">PPN31119_01022</name>
</gene>
<reference evidence="3 5" key="1">
    <citation type="submission" date="2018-06" db="EMBL/GenBank/DDBJ databases">
        <authorList>
            <consortium name="Pathogen Informatics"/>
            <person name="Doyle S."/>
        </authorList>
    </citation>
    <scope>NUCLEOTIDE SEQUENCE [LARGE SCALE GENOMIC DNA]</scope>
    <source>
        <strain evidence="3 5">NCTC13160</strain>
    </source>
</reference>
<dbReference type="RefSeq" id="WP_023595988.1">
    <property type="nucleotide sequence ID" value="NZ_AUZF01000060.1"/>
</dbReference>
<dbReference type="InterPro" id="IPR006016">
    <property type="entry name" value="UspA"/>
</dbReference>
<dbReference type="Pfam" id="PF00582">
    <property type="entry name" value="Usp"/>
    <property type="match status" value="1"/>
</dbReference>
<dbReference type="EMBL" id="CABPSO010000002">
    <property type="protein sequence ID" value="VVE62846.1"/>
    <property type="molecule type" value="Genomic_DNA"/>
</dbReference>
<dbReference type="CDD" id="cd00293">
    <property type="entry name" value="USP-like"/>
    <property type="match status" value="1"/>
</dbReference>
<evidence type="ECO:0000313" key="4">
    <source>
        <dbReference type="EMBL" id="VVE62846.1"/>
    </source>
</evidence>
<reference evidence="4 6" key="2">
    <citation type="submission" date="2019-08" db="EMBL/GenBank/DDBJ databases">
        <authorList>
            <person name="Peeters C."/>
        </authorList>
    </citation>
    <scope>NUCLEOTIDE SEQUENCE [LARGE SCALE GENOMIC DNA]</scope>
    <source>
        <strain evidence="4 6">LMG 31119</strain>
    </source>
</reference>
<keyword evidence="6" id="KW-1185">Reference proteome</keyword>
<proteinExistence type="inferred from homology"/>
<dbReference type="OrthoDB" id="8547832at2"/>
<dbReference type="PANTHER" id="PTHR46268">
    <property type="entry name" value="STRESS RESPONSE PROTEIN NHAX"/>
    <property type="match status" value="1"/>
</dbReference>
<dbReference type="Gene3D" id="3.40.50.620">
    <property type="entry name" value="HUPs"/>
    <property type="match status" value="1"/>
</dbReference>
<dbReference type="InterPro" id="IPR006015">
    <property type="entry name" value="Universal_stress_UspA"/>
</dbReference>
<dbReference type="SUPFAM" id="SSF52402">
    <property type="entry name" value="Adenine nucleotide alpha hydrolases-like"/>
    <property type="match status" value="1"/>
</dbReference>
<feature type="domain" description="UspA" evidence="2">
    <location>
        <begin position="1"/>
        <end position="147"/>
    </location>
</feature>